<evidence type="ECO:0000256" key="5">
    <source>
        <dbReference type="ARBA" id="ARBA00022741"/>
    </source>
</evidence>
<gene>
    <name evidence="12" type="ORF">EDD57_1419</name>
</gene>
<dbReference type="SUPFAM" id="SSF52540">
    <property type="entry name" value="P-loop containing nucleoside triphosphate hydrolases"/>
    <property type="match status" value="1"/>
</dbReference>
<keyword evidence="5" id="KW-0547">Nucleotide-binding</keyword>
<dbReference type="EMBL" id="SLXV01000041">
    <property type="protein sequence ID" value="TCP64281.1"/>
    <property type="molecule type" value="Genomic_DNA"/>
</dbReference>
<evidence type="ECO:0000259" key="10">
    <source>
        <dbReference type="PROSITE" id="PS50893"/>
    </source>
</evidence>
<dbReference type="InterPro" id="IPR011527">
    <property type="entry name" value="ABC1_TM_dom"/>
</dbReference>
<dbReference type="GO" id="GO:0005886">
    <property type="term" value="C:plasma membrane"/>
    <property type="evidence" value="ECO:0007669"/>
    <property type="project" value="UniProtKB-SubCell"/>
</dbReference>
<dbReference type="SUPFAM" id="SSF90123">
    <property type="entry name" value="ABC transporter transmembrane region"/>
    <property type="match status" value="1"/>
</dbReference>
<dbReference type="AlphaFoldDB" id="A0A4R2RWD9"/>
<dbReference type="InterPro" id="IPR003439">
    <property type="entry name" value="ABC_transporter-like_ATP-bd"/>
</dbReference>
<dbReference type="InterPro" id="IPR003593">
    <property type="entry name" value="AAA+_ATPase"/>
</dbReference>
<evidence type="ECO:0000256" key="8">
    <source>
        <dbReference type="ARBA" id="ARBA00023136"/>
    </source>
</evidence>
<keyword evidence="8 9" id="KW-0472">Membrane</keyword>
<dbReference type="FunFam" id="1.20.1560.10:FF:000011">
    <property type="entry name" value="Multidrug ABC transporter ATP-binding protein"/>
    <property type="match status" value="1"/>
</dbReference>
<evidence type="ECO:0000313" key="12">
    <source>
        <dbReference type="EMBL" id="TCP64281.1"/>
    </source>
</evidence>
<dbReference type="Pfam" id="PF00664">
    <property type="entry name" value="ABC_membrane"/>
    <property type="match status" value="1"/>
</dbReference>
<name>A0A4R2RWD9_9BACL</name>
<dbReference type="InterPro" id="IPR036640">
    <property type="entry name" value="ABC1_TM_sf"/>
</dbReference>
<evidence type="ECO:0000256" key="4">
    <source>
        <dbReference type="ARBA" id="ARBA00022692"/>
    </source>
</evidence>
<keyword evidence="3" id="KW-1003">Cell membrane</keyword>
<dbReference type="GO" id="GO:0005524">
    <property type="term" value="F:ATP binding"/>
    <property type="evidence" value="ECO:0007669"/>
    <property type="project" value="UniProtKB-KW"/>
</dbReference>
<feature type="transmembrane region" description="Helical" evidence="9">
    <location>
        <begin position="69"/>
        <end position="96"/>
    </location>
</feature>
<dbReference type="CDD" id="cd18541">
    <property type="entry name" value="ABC_6TM_TmrB_like"/>
    <property type="match status" value="1"/>
</dbReference>
<evidence type="ECO:0000256" key="6">
    <source>
        <dbReference type="ARBA" id="ARBA00022840"/>
    </source>
</evidence>
<dbReference type="Gene3D" id="3.40.50.300">
    <property type="entry name" value="P-loop containing nucleotide triphosphate hydrolases"/>
    <property type="match status" value="1"/>
</dbReference>
<proteinExistence type="predicted"/>
<evidence type="ECO:0000256" key="9">
    <source>
        <dbReference type="SAM" id="Phobius"/>
    </source>
</evidence>
<dbReference type="InterPro" id="IPR017871">
    <property type="entry name" value="ABC_transporter-like_CS"/>
</dbReference>
<dbReference type="InterPro" id="IPR039421">
    <property type="entry name" value="Type_1_exporter"/>
</dbReference>
<feature type="domain" description="ABC transmembrane type-1" evidence="11">
    <location>
        <begin position="29"/>
        <end position="313"/>
    </location>
</feature>
<dbReference type="SMART" id="SM00382">
    <property type="entry name" value="AAA"/>
    <property type="match status" value="1"/>
</dbReference>
<keyword evidence="13" id="KW-1185">Reference proteome</keyword>
<keyword evidence="7 9" id="KW-1133">Transmembrane helix</keyword>
<feature type="transmembrane region" description="Helical" evidence="9">
    <location>
        <begin position="28"/>
        <end position="49"/>
    </location>
</feature>
<evidence type="ECO:0000256" key="3">
    <source>
        <dbReference type="ARBA" id="ARBA00022475"/>
    </source>
</evidence>
<dbReference type="FunFam" id="3.40.50.300:FF:000221">
    <property type="entry name" value="Multidrug ABC transporter ATP-binding protein"/>
    <property type="match status" value="1"/>
</dbReference>
<dbReference type="PROSITE" id="PS00211">
    <property type="entry name" value="ABC_TRANSPORTER_1"/>
    <property type="match status" value="1"/>
</dbReference>
<reference evidence="12 13" key="1">
    <citation type="submission" date="2019-03" db="EMBL/GenBank/DDBJ databases">
        <title>Genomic Encyclopedia of Type Strains, Phase IV (KMG-IV): sequencing the most valuable type-strain genomes for metagenomic binning, comparative biology and taxonomic classification.</title>
        <authorList>
            <person name="Goeker M."/>
        </authorList>
    </citation>
    <scope>NUCLEOTIDE SEQUENCE [LARGE SCALE GENOMIC DNA]</scope>
    <source>
        <strain evidence="12 13">DSM 46831</strain>
    </source>
</reference>
<protein>
    <submittedName>
        <fullName evidence="12">ATP-binding cassette subfamily B protein</fullName>
    </submittedName>
</protein>
<dbReference type="PANTHER" id="PTHR43394">
    <property type="entry name" value="ATP-DEPENDENT PERMEASE MDL1, MITOCHONDRIAL"/>
    <property type="match status" value="1"/>
</dbReference>
<dbReference type="GO" id="GO:0016887">
    <property type="term" value="F:ATP hydrolysis activity"/>
    <property type="evidence" value="ECO:0007669"/>
    <property type="project" value="InterPro"/>
</dbReference>
<sequence>MYLILKGCGILSVFKDLWWFFKQEKRSYLTGFVALLILAILDLVPAWMVGQVVDLVNTKQLTYDHLLQYALMLIGLGIVAYICGYLWRISIFGAAYRLGRLLRDRLYKSFTKMSPQFYHKQRIGDMMAHSTNDIQAVTMTAGEGVMTLTDTVVLGGLVVATMAITIDWQLTLLAVLPLPILAYCTNRYGKLLHKRFHLAQKAFSTMNDKVQESMAGVRVIKAFGQEDDEKKEFGGLLDDVVQKNVAVARVDGLYDPTIIILMGISTLITIAVGTLKVLDDTITVGQLTQFTILLGKLIWPMLAFGWLFNIVEKGRASYDRVNILLTTEPQIQDLPDAVAEIPTGDIEYKVEQFQYPEAERQTLEDVQFSLRKGQTLGIVGKTGSGKTTLFRLLLREFEGSLAKVFINNRPIDHYQMSYLRRAIGYVPQDHILFSANIAQNIAFGNPEATQEQIEAAAKVACIHEDIMQLPQGYETVVGERGVTLSGGQKQRVSIARALLLNPEVLILDDSLSAVDAKTEHSILHELRMNRSDKTTMISAHRLSAVEEADLIIVMEDGRIVERGTHEDLMRLGGWYKEMYESQQLESLIMEGGR</sequence>
<accession>A0A4R2RWD9</accession>
<dbReference type="PROSITE" id="PS50893">
    <property type="entry name" value="ABC_TRANSPORTER_2"/>
    <property type="match status" value="1"/>
</dbReference>
<comment type="caution">
    <text evidence="12">The sequence shown here is derived from an EMBL/GenBank/DDBJ whole genome shotgun (WGS) entry which is preliminary data.</text>
</comment>
<evidence type="ECO:0000313" key="13">
    <source>
        <dbReference type="Proteomes" id="UP000294746"/>
    </source>
</evidence>
<evidence type="ECO:0000259" key="11">
    <source>
        <dbReference type="PROSITE" id="PS50929"/>
    </source>
</evidence>
<evidence type="ECO:0000256" key="7">
    <source>
        <dbReference type="ARBA" id="ARBA00022989"/>
    </source>
</evidence>
<keyword evidence="4 9" id="KW-0812">Transmembrane</keyword>
<feature type="transmembrane region" description="Helical" evidence="9">
    <location>
        <begin position="290"/>
        <end position="311"/>
    </location>
</feature>
<feature type="transmembrane region" description="Helical" evidence="9">
    <location>
        <begin position="258"/>
        <end position="278"/>
    </location>
</feature>
<dbReference type="PANTHER" id="PTHR43394:SF1">
    <property type="entry name" value="ATP-BINDING CASSETTE SUB-FAMILY B MEMBER 10, MITOCHONDRIAL"/>
    <property type="match status" value="1"/>
</dbReference>
<dbReference type="PROSITE" id="PS50929">
    <property type="entry name" value="ABC_TM1F"/>
    <property type="match status" value="1"/>
</dbReference>
<evidence type="ECO:0000256" key="1">
    <source>
        <dbReference type="ARBA" id="ARBA00004651"/>
    </source>
</evidence>
<organism evidence="12 13">
    <name type="scientific">Baia soyae</name>
    <dbReference type="NCBI Taxonomy" id="1544746"/>
    <lineage>
        <taxon>Bacteria</taxon>
        <taxon>Bacillati</taxon>
        <taxon>Bacillota</taxon>
        <taxon>Bacilli</taxon>
        <taxon>Bacillales</taxon>
        <taxon>Thermoactinomycetaceae</taxon>
        <taxon>Baia</taxon>
    </lineage>
</organism>
<evidence type="ECO:0000256" key="2">
    <source>
        <dbReference type="ARBA" id="ARBA00022448"/>
    </source>
</evidence>
<dbReference type="Proteomes" id="UP000294746">
    <property type="component" value="Unassembled WGS sequence"/>
</dbReference>
<dbReference type="InterPro" id="IPR027417">
    <property type="entry name" value="P-loop_NTPase"/>
</dbReference>
<keyword evidence="6 12" id="KW-0067">ATP-binding</keyword>
<feature type="domain" description="ABC transporter" evidence="10">
    <location>
        <begin position="341"/>
        <end position="581"/>
    </location>
</feature>
<comment type="subcellular location">
    <subcellularLocation>
        <location evidence="1">Cell membrane</location>
        <topology evidence="1">Multi-pass membrane protein</topology>
    </subcellularLocation>
</comment>
<dbReference type="Pfam" id="PF00005">
    <property type="entry name" value="ABC_tran"/>
    <property type="match status" value="1"/>
</dbReference>
<dbReference type="Gene3D" id="1.20.1560.10">
    <property type="entry name" value="ABC transporter type 1, transmembrane domain"/>
    <property type="match status" value="1"/>
</dbReference>
<keyword evidence="2" id="KW-0813">Transport</keyword>
<dbReference type="GO" id="GO:0015421">
    <property type="term" value="F:ABC-type oligopeptide transporter activity"/>
    <property type="evidence" value="ECO:0007669"/>
    <property type="project" value="TreeGrafter"/>
</dbReference>